<dbReference type="Pfam" id="PF00989">
    <property type="entry name" value="PAS"/>
    <property type="match status" value="2"/>
</dbReference>
<evidence type="ECO:0000256" key="8">
    <source>
        <dbReference type="ARBA" id="ARBA00022777"/>
    </source>
</evidence>
<evidence type="ECO:0000256" key="5">
    <source>
        <dbReference type="ARBA" id="ARBA00022553"/>
    </source>
</evidence>
<name>A0A4Q4ZD11_9ACTN</name>
<feature type="domain" description="PAS" evidence="14">
    <location>
        <begin position="297"/>
        <end position="362"/>
    </location>
</feature>
<dbReference type="InterPro" id="IPR001610">
    <property type="entry name" value="PAC"/>
</dbReference>
<dbReference type="SUPFAM" id="SSF47384">
    <property type="entry name" value="Homodimeric domain of signal transducing histidine kinase"/>
    <property type="match status" value="1"/>
</dbReference>
<dbReference type="GO" id="GO:0000155">
    <property type="term" value="F:phosphorelay sensor kinase activity"/>
    <property type="evidence" value="ECO:0007669"/>
    <property type="project" value="InterPro"/>
</dbReference>
<dbReference type="InterPro" id="IPR007895">
    <property type="entry name" value="MASE1"/>
</dbReference>
<dbReference type="Pfam" id="PF02518">
    <property type="entry name" value="HATPase_c"/>
    <property type="match status" value="1"/>
</dbReference>
<keyword evidence="10" id="KW-0902">Two-component regulatory system</keyword>
<dbReference type="PROSITE" id="PS50109">
    <property type="entry name" value="HIS_KIN"/>
    <property type="match status" value="1"/>
</dbReference>
<dbReference type="AlphaFoldDB" id="A0A4Q4ZD11"/>
<dbReference type="InterPro" id="IPR005467">
    <property type="entry name" value="His_kinase_dom"/>
</dbReference>
<dbReference type="Gene3D" id="1.10.287.130">
    <property type="match status" value="1"/>
</dbReference>
<dbReference type="Pfam" id="PF00512">
    <property type="entry name" value="HisKA"/>
    <property type="match status" value="1"/>
</dbReference>
<dbReference type="Gene3D" id="3.30.565.10">
    <property type="entry name" value="Histidine kinase-like ATPase, C-terminal domain"/>
    <property type="match status" value="1"/>
</dbReference>
<dbReference type="SMART" id="SM00091">
    <property type="entry name" value="PAS"/>
    <property type="match status" value="2"/>
</dbReference>
<dbReference type="InterPro" id="IPR013767">
    <property type="entry name" value="PAS_fold"/>
</dbReference>
<evidence type="ECO:0000256" key="6">
    <source>
        <dbReference type="ARBA" id="ARBA00022679"/>
    </source>
</evidence>
<feature type="transmembrane region" description="Helical" evidence="12">
    <location>
        <begin position="219"/>
        <end position="242"/>
    </location>
</feature>
<dbReference type="InterPro" id="IPR000700">
    <property type="entry name" value="PAS-assoc_C"/>
</dbReference>
<comment type="subcellular location">
    <subcellularLocation>
        <location evidence="2">Cell membrane</location>
        <topology evidence="2">Multi-pass membrane protein</topology>
    </subcellularLocation>
</comment>
<feature type="domain" description="Histidine kinase" evidence="13">
    <location>
        <begin position="578"/>
        <end position="797"/>
    </location>
</feature>
<dbReference type="Proteomes" id="UP000295198">
    <property type="component" value="Unassembled WGS sequence"/>
</dbReference>
<dbReference type="InterPro" id="IPR004358">
    <property type="entry name" value="Sig_transdc_His_kin-like_C"/>
</dbReference>
<dbReference type="FunFam" id="3.30.565.10:FF:000006">
    <property type="entry name" value="Sensor histidine kinase WalK"/>
    <property type="match status" value="1"/>
</dbReference>
<feature type="domain" description="PAS" evidence="14">
    <location>
        <begin position="417"/>
        <end position="472"/>
    </location>
</feature>
<dbReference type="GO" id="GO:0006355">
    <property type="term" value="P:regulation of DNA-templated transcription"/>
    <property type="evidence" value="ECO:0007669"/>
    <property type="project" value="InterPro"/>
</dbReference>
<feature type="transmembrane region" description="Helical" evidence="12">
    <location>
        <begin position="183"/>
        <end position="199"/>
    </location>
</feature>
<dbReference type="SMART" id="SM00388">
    <property type="entry name" value="HisKA"/>
    <property type="match status" value="1"/>
</dbReference>
<dbReference type="SMART" id="SM00086">
    <property type="entry name" value="PAC"/>
    <property type="match status" value="2"/>
</dbReference>
<evidence type="ECO:0000259" key="14">
    <source>
        <dbReference type="PROSITE" id="PS50112"/>
    </source>
</evidence>
<dbReference type="Pfam" id="PF05231">
    <property type="entry name" value="MASE1"/>
    <property type="match status" value="1"/>
</dbReference>
<feature type="domain" description="PAC" evidence="15">
    <location>
        <begin position="501"/>
        <end position="553"/>
    </location>
</feature>
<evidence type="ECO:0000256" key="10">
    <source>
        <dbReference type="ARBA" id="ARBA00023012"/>
    </source>
</evidence>
<dbReference type="GO" id="GO:0005886">
    <property type="term" value="C:plasma membrane"/>
    <property type="evidence" value="ECO:0007669"/>
    <property type="project" value="UniProtKB-SubCell"/>
</dbReference>
<keyword evidence="17" id="KW-1185">Reference proteome</keyword>
<accession>A0A4Q4ZD11</accession>
<dbReference type="PANTHER" id="PTHR43711:SF1">
    <property type="entry name" value="HISTIDINE KINASE 1"/>
    <property type="match status" value="1"/>
</dbReference>
<protein>
    <recommendedName>
        <fullName evidence="3">histidine kinase</fullName>
        <ecNumber evidence="3">2.7.13.3</ecNumber>
    </recommendedName>
</protein>
<dbReference type="PROSITE" id="PS50112">
    <property type="entry name" value="PAS"/>
    <property type="match status" value="2"/>
</dbReference>
<evidence type="ECO:0000256" key="7">
    <source>
        <dbReference type="ARBA" id="ARBA00022692"/>
    </source>
</evidence>
<evidence type="ECO:0000259" key="13">
    <source>
        <dbReference type="PROSITE" id="PS50109"/>
    </source>
</evidence>
<evidence type="ECO:0000256" key="4">
    <source>
        <dbReference type="ARBA" id="ARBA00022475"/>
    </source>
</evidence>
<evidence type="ECO:0000313" key="16">
    <source>
        <dbReference type="EMBL" id="RYP85907.1"/>
    </source>
</evidence>
<organism evidence="16 17">
    <name type="scientific">Nocardioides guangzhouensis</name>
    <dbReference type="NCBI Taxonomy" id="2497878"/>
    <lineage>
        <taxon>Bacteria</taxon>
        <taxon>Bacillati</taxon>
        <taxon>Actinomycetota</taxon>
        <taxon>Actinomycetes</taxon>
        <taxon>Propionibacteriales</taxon>
        <taxon>Nocardioidaceae</taxon>
        <taxon>Nocardioides</taxon>
    </lineage>
</organism>
<feature type="transmembrane region" description="Helical" evidence="12">
    <location>
        <begin position="117"/>
        <end position="141"/>
    </location>
</feature>
<evidence type="ECO:0000256" key="9">
    <source>
        <dbReference type="ARBA" id="ARBA00022989"/>
    </source>
</evidence>
<dbReference type="PANTHER" id="PTHR43711">
    <property type="entry name" value="TWO-COMPONENT HISTIDINE KINASE"/>
    <property type="match status" value="1"/>
</dbReference>
<keyword evidence="7 12" id="KW-0812">Transmembrane</keyword>
<keyword evidence="4" id="KW-1003">Cell membrane</keyword>
<dbReference type="InterPro" id="IPR035965">
    <property type="entry name" value="PAS-like_dom_sf"/>
</dbReference>
<keyword evidence="11 12" id="KW-0472">Membrane</keyword>
<keyword evidence="6" id="KW-0808">Transferase</keyword>
<keyword evidence="9 12" id="KW-1133">Transmembrane helix</keyword>
<dbReference type="PROSITE" id="PS50113">
    <property type="entry name" value="PAC"/>
    <property type="match status" value="1"/>
</dbReference>
<dbReference type="Gene3D" id="3.30.450.20">
    <property type="entry name" value="PAS domain"/>
    <property type="match status" value="2"/>
</dbReference>
<evidence type="ECO:0000256" key="12">
    <source>
        <dbReference type="SAM" id="Phobius"/>
    </source>
</evidence>
<keyword evidence="8" id="KW-0418">Kinase</keyword>
<dbReference type="NCBIfam" id="TIGR00229">
    <property type="entry name" value="sensory_box"/>
    <property type="match status" value="2"/>
</dbReference>
<evidence type="ECO:0000256" key="11">
    <source>
        <dbReference type="ARBA" id="ARBA00023136"/>
    </source>
</evidence>
<feature type="transmembrane region" description="Helical" evidence="12">
    <location>
        <begin position="9"/>
        <end position="30"/>
    </location>
</feature>
<keyword evidence="5" id="KW-0597">Phosphoprotein</keyword>
<dbReference type="OrthoDB" id="3272969at2"/>
<dbReference type="EC" id="2.7.13.3" evidence="3"/>
<comment type="caution">
    <text evidence="16">The sequence shown here is derived from an EMBL/GenBank/DDBJ whole genome shotgun (WGS) entry which is preliminary data.</text>
</comment>
<dbReference type="RefSeq" id="WP_134717311.1">
    <property type="nucleotide sequence ID" value="NZ_SDKM01000014.1"/>
</dbReference>
<proteinExistence type="predicted"/>
<dbReference type="SMART" id="SM00387">
    <property type="entry name" value="HATPase_c"/>
    <property type="match status" value="1"/>
</dbReference>
<sequence length="807" mass="86692">MTVQPRRRVLWAAALLALVYVCGISAVYFAPESSSVATWWPAAGVSVVLIVLSPRSWWPTLVAGIAVSSGLANLTAGRSPELSLLFGISNAAEALVAGAFLRRRPHDKPRFESPDDFFRLVVACVLGAVTVGVGIGLSVAVTGGDAWEAVRTVTPSHLASTLVIVPLALIWNERTTVAHRSELVLQSALLTVATLAVFWPEQPLALVFLPLPLLIWAGLRFGTVVVSGQLLALGVLTTFLTARGGGPFAVGERSESIDPAMAGALVQSYLVCAALMCLPLSLAVAQRAQLLSRLTTERELTNITLDTTNAIILVSDLEGTILRANPATFRLTGFLEDQIVGRPLWEGFTLPERVGTVQRMFEGGDGSQIPGSREADIATASGDRLRIVWNNDLVRDESGTPIYAVMTGVDVTGERTTSGMIRHLLESTIATALVGLDDQGRITLFNRGAQQILGRDADQVMGRKISEFIDPDQLAQWVQRQGAASPFEALVQDVDRGSAPQTRDWTWVRADGRPVAVSTTISVVENVVGKKIGYLCVGRDVTDQRRSQEMLVAALEKERQGVERLRQLDAAKNEFVSTVSHELRTPTTSIVGYTEMLRDGSAGDPLPEQLPLLDAIARNGERLIGIAGDLLTLAGLESGNTAWERNAVDLGKLVAAGEEAMRPMLASRHLGVRFEVPDDEITVIGDEGHLDRVLMNLLSNAVKFTEDGGSITCRLSTVDGEARLEVTDTGIGIPEEEQKELFSKFFRSSTAQDRAIQGTGLGLSIIASIVAAHGGRIDVRSGHLAGTTFTVRLPLLRHPSRPEFSAT</sequence>
<feature type="transmembrane region" description="Helical" evidence="12">
    <location>
        <begin position="262"/>
        <end position="285"/>
    </location>
</feature>
<evidence type="ECO:0000256" key="2">
    <source>
        <dbReference type="ARBA" id="ARBA00004651"/>
    </source>
</evidence>
<dbReference type="InterPro" id="IPR036097">
    <property type="entry name" value="HisK_dim/P_sf"/>
</dbReference>
<dbReference type="InterPro" id="IPR003594">
    <property type="entry name" value="HATPase_dom"/>
</dbReference>
<dbReference type="EMBL" id="SDKM01000014">
    <property type="protein sequence ID" value="RYP85907.1"/>
    <property type="molecule type" value="Genomic_DNA"/>
</dbReference>
<dbReference type="InterPro" id="IPR000014">
    <property type="entry name" value="PAS"/>
</dbReference>
<dbReference type="CDD" id="cd00075">
    <property type="entry name" value="HATPase"/>
    <property type="match status" value="1"/>
</dbReference>
<dbReference type="InterPro" id="IPR003661">
    <property type="entry name" value="HisK_dim/P_dom"/>
</dbReference>
<dbReference type="PRINTS" id="PR00344">
    <property type="entry name" value="BCTRLSENSOR"/>
</dbReference>
<dbReference type="SUPFAM" id="SSF55874">
    <property type="entry name" value="ATPase domain of HSP90 chaperone/DNA topoisomerase II/histidine kinase"/>
    <property type="match status" value="1"/>
</dbReference>
<reference evidence="16 17" key="1">
    <citation type="submission" date="2019-01" db="EMBL/GenBank/DDBJ databases">
        <title>Nocardioides guangzhouensis sp. nov., an actinobacterium isolated from soil.</title>
        <authorList>
            <person name="Fu Y."/>
            <person name="Cai Y."/>
            <person name="Lin Z."/>
            <person name="Chen P."/>
        </authorList>
    </citation>
    <scope>NUCLEOTIDE SEQUENCE [LARGE SCALE GENOMIC DNA]</scope>
    <source>
        <strain evidence="16 17">130</strain>
    </source>
</reference>
<dbReference type="CDD" id="cd00082">
    <property type="entry name" value="HisKA"/>
    <property type="match status" value="1"/>
</dbReference>
<dbReference type="InterPro" id="IPR036890">
    <property type="entry name" value="HATPase_C_sf"/>
</dbReference>
<feature type="transmembrane region" description="Helical" evidence="12">
    <location>
        <begin position="153"/>
        <end position="171"/>
    </location>
</feature>
<dbReference type="InterPro" id="IPR050736">
    <property type="entry name" value="Sensor_HK_Regulatory"/>
</dbReference>
<evidence type="ECO:0000256" key="3">
    <source>
        <dbReference type="ARBA" id="ARBA00012438"/>
    </source>
</evidence>
<comment type="catalytic activity">
    <reaction evidence="1">
        <text>ATP + protein L-histidine = ADP + protein N-phospho-L-histidine.</text>
        <dbReference type="EC" id="2.7.13.3"/>
    </reaction>
</comment>
<evidence type="ECO:0000259" key="15">
    <source>
        <dbReference type="PROSITE" id="PS50113"/>
    </source>
</evidence>
<dbReference type="CDD" id="cd00130">
    <property type="entry name" value="PAS"/>
    <property type="match status" value="2"/>
</dbReference>
<evidence type="ECO:0000313" key="17">
    <source>
        <dbReference type="Proteomes" id="UP000295198"/>
    </source>
</evidence>
<dbReference type="SUPFAM" id="SSF55785">
    <property type="entry name" value="PYP-like sensor domain (PAS domain)"/>
    <property type="match status" value="2"/>
</dbReference>
<gene>
    <name evidence="16" type="ORF">EKO23_11420</name>
</gene>
<evidence type="ECO:0000256" key="1">
    <source>
        <dbReference type="ARBA" id="ARBA00000085"/>
    </source>
</evidence>
<feature type="transmembrane region" description="Helical" evidence="12">
    <location>
        <begin position="36"/>
        <end position="52"/>
    </location>
</feature>